<dbReference type="Pfam" id="PF03357">
    <property type="entry name" value="Snf7"/>
    <property type="match status" value="1"/>
</dbReference>
<dbReference type="PANTHER" id="PTHR22761:SF18">
    <property type="entry name" value="SORTING PROTEIN SNF7 FAMILY PROTEIN, PUTATIVE (AFU_ORTHOLOGUE AFUA_2G16692)-RELATED"/>
    <property type="match status" value="1"/>
</dbReference>
<feature type="compositionally biased region" description="Acidic residues" evidence="1">
    <location>
        <begin position="391"/>
        <end position="401"/>
    </location>
</feature>
<dbReference type="PANTHER" id="PTHR22761">
    <property type="entry name" value="CHARGED MULTIVESICULAR BODY PROTEIN"/>
    <property type="match status" value="1"/>
</dbReference>
<dbReference type="Gene3D" id="6.10.140.1230">
    <property type="match status" value="1"/>
</dbReference>
<evidence type="ECO:0000313" key="3">
    <source>
        <dbReference type="EnsemblFungi" id="EJT77876"/>
    </source>
</evidence>
<dbReference type="AlphaFoldDB" id="J3NNX3"/>
<gene>
    <name evidence="3" type="primary">20343437</name>
    <name evidence="2" type="ORF">GGTG_02979</name>
</gene>
<dbReference type="eggNOG" id="KOG2911">
    <property type="taxonomic scope" value="Eukaryota"/>
</dbReference>
<reference evidence="4" key="1">
    <citation type="submission" date="2010-07" db="EMBL/GenBank/DDBJ databases">
        <title>The genome sequence of Gaeumannomyces graminis var. tritici strain R3-111a-1.</title>
        <authorList>
            <consortium name="The Broad Institute Genome Sequencing Platform"/>
            <person name="Ma L.-J."/>
            <person name="Dead R."/>
            <person name="Young S."/>
            <person name="Zeng Q."/>
            <person name="Koehrsen M."/>
            <person name="Alvarado L."/>
            <person name="Berlin A."/>
            <person name="Chapman S.B."/>
            <person name="Chen Z."/>
            <person name="Freedman E."/>
            <person name="Gellesch M."/>
            <person name="Goldberg J."/>
            <person name="Griggs A."/>
            <person name="Gujja S."/>
            <person name="Heilman E.R."/>
            <person name="Heiman D."/>
            <person name="Hepburn T."/>
            <person name="Howarth C."/>
            <person name="Jen D."/>
            <person name="Larson L."/>
            <person name="Mehta T."/>
            <person name="Neiman D."/>
            <person name="Pearson M."/>
            <person name="Roberts A."/>
            <person name="Saif S."/>
            <person name="Shea T."/>
            <person name="Shenoy N."/>
            <person name="Sisk P."/>
            <person name="Stolte C."/>
            <person name="Sykes S."/>
            <person name="Walk T."/>
            <person name="White J."/>
            <person name="Yandava C."/>
            <person name="Haas B."/>
            <person name="Nusbaum C."/>
            <person name="Birren B."/>
        </authorList>
    </citation>
    <scope>NUCLEOTIDE SEQUENCE [LARGE SCALE GENOMIC DNA]</scope>
    <source>
        <strain evidence="4">R3-111a-1</strain>
    </source>
</reference>
<dbReference type="STRING" id="644352.J3NNX3"/>
<dbReference type="RefSeq" id="XP_009219021.1">
    <property type="nucleotide sequence ID" value="XM_009220757.1"/>
</dbReference>
<dbReference type="GO" id="GO:0005771">
    <property type="term" value="C:multivesicular body"/>
    <property type="evidence" value="ECO:0007669"/>
    <property type="project" value="TreeGrafter"/>
</dbReference>
<dbReference type="Proteomes" id="UP000006039">
    <property type="component" value="Unassembled WGS sequence"/>
</dbReference>
<feature type="compositionally biased region" description="Basic and acidic residues" evidence="1">
    <location>
        <begin position="443"/>
        <end position="472"/>
    </location>
</feature>
<dbReference type="GeneID" id="20343437"/>
<evidence type="ECO:0000313" key="2">
    <source>
        <dbReference type="EMBL" id="EJT77876.1"/>
    </source>
</evidence>
<sequence length="482" mass="51346">MGDLVGFLTENADGFRKARLPALYSDFRGQRATNPDGYSANVSAWRRALAVIARSGLAPSSSSTGPPDSLILTTDDSLLRALESRQYGRPLALGVAVNEAIAAGDLIPLPQYLAAKQSILARPASSFSLASVPWTVLSWGARQVGAATGLSGGGVSDKLPKTRLVVLSNVEAAAKSFADKTEDASSRFERTWSKPHFLKTFQAELLPSGKLSAADADVLLAFLSRDKGLVACDGKVVKLKDDAGTGTSSDEITSEDAAVAQLKELTEYLTHQTAILNRRVDELNATAKDAVARGNRVAALAALKSRKIAESSLRTRFATLSQLEEVAARIEQASDQAQLVKVMATSTEALKGLNSKVGGADAVGDVVDRLREQMDAVDEVGTILAESASPVDEDEIDEELAALEGEEKRKEEEKERAKKEAEEAKEAEEVQRQLEAIGSAKEPTAEKEQPDAARPGSADREAAVEGIRRLSLEEPLLAQPTK</sequence>
<dbReference type="FunCoup" id="J3NNX3">
    <property type="interactions" value="68"/>
</dbReference>
<reference evidence="3" key="4">
    <citation type="journal article" date="2015" name="G3 (Bethesda)">
        <title>Genome sequences of three phytopathogenic species of the Magnaporthaceae family of fungi.</title>
        <authorList>
            <person name="Okagaki L.H."/>
            <person name="Nunes C.C."/>
            <person name="Sailsbery J."/>
            <person name="Clay B."/>
            <person name="Brown D."/>
            <person name="John T."/>
            <person name="Oh Y."/>
            <person name="Young N."/>
            <person name="Fitzgerald M."/>
            <person name="Haas B.J."/>
            <person name="Zeng Q."/>
            <person name="Young S."/>
            <person name="Adiconis X."/>
            <person name="Fan L."/>
            <person name="Levin J.Z."/>
            <person name="Mitchell T.K."/>
            <person name="Okubara P.A."/>
            <person name="Farman M.L."/>
            <person name="Kohn L.M."/>
            <person name="Birren B."/>
            <person name="Ma L.-J."/>
            <person name="Dean R.A."/>
        </authorList>
    </citation>
    <scope>NUCLEOTIDE SEQUENCE</scope>
    <source>
        <strain evidence="3">R3-111a-1</strain>
    </source>
</reference>
<feature type="region of interest" description="Disordered" evidence="1">
    <location>
        <begin position="385"/>
        <end position="482"/>
    </location>
</feature>
<accession>J3NNX3</accession>
<dbReference type="InterPro" id="IPR005024">
    <property type="entry name" value="Snf7_fam"/>
</dbReference>
<protein>
    <submittedName>
        <fullName evidence="2">SNF7 family protein</fullName>
    </submittedName>
</protein>
<proteinExistence type="predicted"/>
<name>J3NNX3_GAET3</name>
<reference evidence="3" key="5">
    <citation type="submission" date="2018-04" db="UniProtKB">
        <authorList>
            <consortium name="EnsemblFungi"/>
        </authorList>
    </citation>
    <scope>IDENTIFICATION</scope>
    <source>
        <strain evidence="3">R3-111a-1</strain>
    </source>
</reference>
<dbReference type="GO" id="GO:0006900">
    <property type="term" value="P:vesicle budding from membrane"/>
    <property type="evidence" value="ECO:0007669"/>
    <property type="project" value="TreeGrafter"/>
</dbReference>
<evidence type="ECO:0000256" key="1">
    <source>
        <dbReference type="SAM" id="MobiDB-lite"/>
    </source>
</evidence>
<dbReference type="HOGENOM" id="CLU_021165_2_0_1"/>
<dbReference type="GO" id="GO:0009898">
    <property type="term" value="C:cytoplasmic side of plasma membrane"/>
    <property type="evidence" value="ECO:0007669"/>
    <property type="project" value="TreeGrafter"/>
</dbReference>
<dbReference type="GO" id="GO:0032511">
    <property type="term" value="P:late endosome to vacuole transport via multivesicular body sorting pathway"/>
    <property type="evidence" value="ECO:0007669"/>
    <property type="project" value="TreeGrafter"/>
</dbReference>
<dbReference type="OrthoDB" id="10250120at2759"/>
<dbReference type="VEuPathDB" id="FungiDB:GGTG_02979"/>
<evidence type="ECO:0000313" key="4">
    <source>
        <dbReference type="Proteomes" id="UP000006039"/>
    </source>
</evidence>
<reference evidence="2" key="3">
    <citation type="submission" date="2010-09" db="EMBL/GenBank/DDBJ databases">
        <title>Annotation of Gaeumannomyces graminis var. tritici R3-111a-1.</title>
        <authorList>
            <consortium name="The Broad Institute Genome Sequencing Platform"/>
            <person name="Ma L.-J."/>
            <person name="Dead R."/>
            <person name="Young S.K."/>
            <person name="Zeng Q."/>
            <person name="Gargeya S."/>
            <person name="Fitzgerald M."/>
            <person name="Haas B."/>
            <person name="Abouelleil A."/>
            <person name="Alvarado L."/>
            <person name="Arachchi H.M."/>
            <person name="Berlin A."/>
            <person name="Brown A."/>
            <person name="Chapman S.B."/>
            <person name="Chen Z."/>
            <person name="Dunbar C."/>
            <person name="Freedman E."/>
            <person name="Gearin G."/>
            <person name="Gellesch M."/>
            <person name="Goldberg J."/>
            <person name="Griggs A."/>
            <person name="Gujja S."/>
            <person name="Heiman D."/>
            <person name="Howarth C."/>
            <person name="Larson L."/>
            <person name="Lui A."/>
            <person name="MacDonald P.J.P."/>
            <person name="Mehta T."/>
            <person name="Montmayeur A."/>
            <person name="Murphy C."/>
            <person name="Neiman D."/>
            <person name="Pearson M."/>
            <person name="Priest M."/>
            <person name="Roberts A."/>
            <person name="Saif S."/>
            <person name="Shea T."/>
            <person name="Shenoy N."/>
            <person name="Sisk P."/>
            <person name="Stolte C."/>
            <person name="Sykes S."/>
            <person name="Yandava C."/>
            <person name="Wortman J."/>
            <person name="Nusbaum C."/>
            <person name="Birren B."/>
        </authorList>
    </citation>
    <scope>NUCLEOTIDE SEQUENCE</scope>
    <source>
        <strain evidence="2">R3-111a-1</strain>
    </source>
</reference>
<dbReference type="EMBL" id="GL385396">
    <property type="protein sequence ID" value="EJT77876.1"/>
    <property type="molecule type" value="Genomic_DNA"/>
</dbReference>
<reference evidence="2" key="2">
    <citation type="submission" date="2010-07" db="EMBL/GenBank/DDBJ databases">
        <authorList>
            <consortium name="The Broad Institute Genome Sequencing Platform"/>
            <consortium name="Broad Institute Genome Sequencing Center for Infectious Disease"/>
            <person name="Ma L.-J."/>
            <person name="Dead R."/>
            <person name="Young S."/>
            <person name="Zeng Q."/>
            <person name="Koehrsen M."/>
            <person name="Alvarado L."/>
            <person name="Berlin A."/>
            <person name="Chapman S.B."/>
            <person name="Chen Z."/>
            <person name="Freedman E."/>
            <person name="Gellesch M."/>
            <person name="Goldberg J."/>
            <person name="Griggs A."/>
            <person name="Gujja S."/>
            <person name="Heilman E.R."/>
            <person name="Heiman D."/>
            <person name="Hepburn T."/>
            <person name="Howarth C."/>
            <person name="Jen D."/>
            <person name="Larson L."/>
            <person name="Mehta T."/>
            <person name="Neiman D."/>
            <person name="Pearson M."/>
            <person name="Roberts A."/>
            <person name="Saif S."/>
            <person name="Shea T."/>
            <person name="Shenoy N."/>
            <person name="Sisk P."/>
            <person name="Stolte C."/>
            <person name="Sykes S."/>
            <person name="Walk T."/>
            <person name="White J."/>
            <person name="Yandava C."/>
            <person name="Haas B."/>
            <person name="Nusbaum C."/>
            <person name="Birren B."/>
        </authorList>
    </citation>
    <scope>NUCLEOTIDE SEQUENCE</scope>
    <source>
        <strain evidence="2">R3-111a-1</strain>
    </source>
</reference>
<dbReference type="GO" id="GO:0000815">
    <property type="term" value="C:ESCRT III complex"/>
    <property type="evidence" value="ECO:0007669"/>
    <property type="project" value="TreeGrafter"/>
</dbReference>
<dbReference type="EnsemblFungi" id="EJT77876">
    <property type="protein sequence ID" value="EJT77876"/>
    <property type="gene ID" value="GGTG_02979"/>
</dbReference>
<feature type="compositionally biased region" description="Basic and acidic residues" evidence="1">
    <location>
        <begin position="405"/>
        <end position="432"/>
    </location>
</feature>
<organism evidence="2">
    <name type="scientific">Gaeumannomyces tritici (strain R3-111a-1)</name>
    <name type="common">Wheat and barley take-all root rot fungus</name>
    <name type="synonym">Gaeumannomyces graminis var. tritici</name>
    <dbReference type="NCBI Taxonomy" id="644352"/>
    <lineage>
        <taxon>Eukaryota</taxon>
        <taxon>Fungi</taxon>
        <taxon>Dikarya</taxon>
        <taxon>Ascomycota</taxon>
        <taxon>Pezizomycotina</taxon>
        <taxon>Sordariomycetes</taxon>
        <taxon>Sordariomycetidae</taxon>
        <taxon>Magnaporthales</taxon>
        <taxon>Magnaporthaceae</taxon>
        <taxon>Gaeumannomyces</taxon>
    </lineage>
</organism>
<keyword evidence="4" id="KW-1185">Reference proteome</keyword>